<reference evidence="2" key="1">
    <citation type="journal article" date="2021" name="PeerJ">
        <title>Extensive microbial diversity within the chicken gut microbiome revealed by metagenomics and culture.</title>
        <authorList>
            <person name="Gilroy R."/>
            <person name="Ravi A."/>
            <person name="Getino M."/>
            <person name="Pursley I."/>
            <person name="Horton D.L."/>
            <person name="Alikhan N.F."/>
            <person name="Baker D."/>
            <person name="Gharbi K."/>
            <person name="Hall N."/>
            <person name="Watson M."/>
            <person name="Adriaenssens E.M."/>
            <person name="Foster-Nyarko E."/>
            <person name="Jarju S."/>
            <person name="Secka A."/>
            <person name="Antonio M."/>
            <person name="Oren A."/>
            <person name="Chaudhuri R.R."/>
            <person name="La Ragione R."/>
            <person name="Hildebrand F."/>
            <person name="Pallen M.J."/>
        </authorList>
    </citation>
    <scope>NUCLEOTIDE SEQUENCE</scope>
    <source>
        <strain evidence="2">ChiSxjej1B13-11762</strain>
    </source>
</reference>
<protein>
    <submittedName>
        <fullName evidence="2">GNAT family N-acetyltransferase</fullName>
    </submittedName>
</protein>
<dbReference type="AlphaFoldDB" id="A0A9D1UEW8"/>
<feature type="domain" description="N-acetyltransferase" evidence="1">
    <location>
        <begin position="8"/>
        <end position="173"/>
    </location>
</feature>
<comment type="caution">
    <text evidence="2">The sequence shown here is derived from an EMBL/GenBank/DDBJ whole genome shotgun (WGS) entry which is preliminary data.</text>
</comment>
<dbReference type="InterPro" id="IPR016181">
    <property type="entry name" value="Acyl_CoA_acyltransferase"/>
</dbReference>
<dbReference type="Gene3D" id="3.40.630.30">
    <property type="match status" value="1"/>
</dbReference>
<sequence>MEGERNMYTLELARPDELQTCWEIIAMGRNFQKEQGFTQWTEDYPNPDTIRDDIEAQKGYVIKADGRIAGYMCVDFDGEPAYNNIEGEWHTKAPYAVVHRMAFHGDFRGRGLADVAFRLIEKLCLDNQIASIRVDTDFPNKRMQHILEKNGFVKRGVIVFQGSGKLAYDKALE</sequence>
<evidence type="ECO:0000313" key="3">
    <source>
        <dbReference type="Proteomes" id="UP000824263"/>
    </source>
</evidence>
<dbReference type="Pfam" id="PF00583">
    <property type="entry name" value="Acetyltransf_1"/>
    <property type="match status" value="1"/>
</dbReference>
<dbReference type="Proteomes" id="UP000824263">
    <property type="component" value="Unassembled WGS sequence"/>
</dbReference>
<proteinExistence type="predicted"/>
<evidence type="ECO:0000259" key="1">
    <source>
        <dbReference type="PROSITE" id="PS51186"/>
    </source>
</evidence>
<dbReference type="GO" id="GO:0016747">
    <property type="term" value="F:acyltransferase activity, transferring groups other than amino-acyl groups"/>
    <property type="evidence" value="ECO:0007669"/>
    <property type="project" value="InterPro"/>
</dbReference>
<dbReference type="InterPro" id="IPR000182">
    <property type="entry name" value="GNAT_dom"/>
</dbReference>
<evidence type="ECO:0000313" key="2">
    <source>
        <dbReference type="EMBL" id="HIW84091.1"/>
    </source>
</evidence>
<dbReference type="SUPFAM" id="SSF55729">
    <property type="entry name" value="Acyl-CoA N-acyltransferases (Nat)"/>
    <property type="match status" value="1"/>
</dbReference>
<dbReference type="CDD" id="cd04301">
    <property type="entry name" value="NAT_SF"/>
    <property type="match status" value="1"/>
</dbReference>
<reference evidence="2" key="2">
    <citation type="submission" date="2021-04" db="EMBL/GenBank/DDBJ databases">
        <authorList>
            <person name="Gilroy R."/>
        </authorList>
    </citation>
    <scope>NUCLEOTIDE SEQUENCE</scope>
    <source>
        <strain evidence="2">ChiSxjej1B13-11762</strain>
    </source>
</reference>
<dbReference type="PROSITE" id="PS51186">
    <property type="entry name" value="GNAT"/>
    <property type="match status" value="1"/>
</dbReference>
<accession>A0A9D1UEW8</accession>
<name>A0A9D1UEW8_9FIRM</name>
<gene>
    <name evidence="2" type="ORF">H9873_07210</name>
</gene>
<dbReference type="EMBL" id="DXGF01000132">
    <property type="protein sequence ID" value="HIW84091.1"/>
    <property type="molecule type" value="Genomic_DNA"/>
</dbReference>
<organism evidence="2 3">
    <name type="scientific">Candidatus Dorea gallistercoris</name>
    <dbReference type="NCBI Taxonomy" id="2838542"/>
    <lineage>
        <taxon>Bacteria</taxon>
        <taxon>Bacillati</taxon>
        <taxon>Bacillota</taxon>
        <taxon>Clostridia</taxon>
        <taxon>Lachnospirales</taxon>
        <taxon>Lachnospiraceae</taxon>
        <taxon>Dorea</taxon>
    </lineage>
</organism>